<keyword evidence="3" id="KW-1185">Reference proteome</keyword>
<comment type="caution">
    <text evidence="2">The sequence shown here is derived from an EMBL/GenBank/DDBJ whole genome shotgun (WGS) entry which is preliminary data.</text>
</comment>
<dbReference type="Pfam" id="PF08592">
    <property type="entry name" value="Anthrone_oxy"/>
    <property type="match status" value="1"/>
</dbReference>
<evidence type="ECO:0000313" key="2">
    <source>
        <dbReference type="EMBL" id="MBB2894259.1"/>
    </source>
</evidence>
<dbReference type="InterPro" id="IPR013901">
    <property type="entry name" value="Anthrone_oxy"/>
</dbReference>
<gene>
    <name evidence="2" type="ORF">FHU39_004301</name>
</gene>
<sequence length="184" mass="19049">MNSRLAMAASVFGALTAGATAVVYLNFSARVMPSLGRMANAAGIARMQSFNRTAEQGPFMFCFFGAALAGGYLIYRFARGDRSTAGVLLAAGGAAYLLGFLLTMVYNVPLNDRLARLDPHAASSIGVWRDYLSGWTAANTVRAVLSGVATLLLVGGSVAAAQGRASGSAAPVTDPHRVSADVLR</sequence>
<accession>A0A839NBN3</accession>
<evidence type="ECO:0000313" key="3">
    <source>
        <dbReference type="Proteomes" id="UP000559182"/>
    </source>
</evidence>
<keyword evidence="1" id="KW-0472">Membrane</keyword>
<dbReference type="EMBL" id="JACHVQ010000005">
    <property type="protein sequence ID" value="MBB2894259.1"/>
    <property type="molecule type" value="Genomic_DNA"/>
</dbReference>
<dbReference type="AlphaFoldDB" id="A0A839NBN3"/>
<dbReference type="RefSeq" id="WP_183322731.1">
    <property type="nucleotide sequence ID" value="NZ_JACHVQ010000005.1"/>
</dbReference>
<feature type="transmembrane region" description="Helical" evidence="1">
    <location>
        <begin position="57"/>
        <end position="75"/>
    </location>
</feature>
<dbReference type="Proteomes" id="UP000559182">
    <property type="component" value="Unassembled WGS sequence"/>
</dbReference>
<keyword evidence="1" id="KW-1133">Transmembrane helix</keyword>
<name>A0A839NBN3_9MICO</name>
<feature type="transmembrane region" description="Helical" evidence="1">
    <location>
        <begin position="87"/>
        <end position="108"/>
    </location>
</feature>
<organism evidence="2 3">
    <name type="scientific">Flexivirga oryzae</name>
    <dbReference type="NCBI Taxonomy" id="1794944"/>
    <lineage>
        <taxon>Bacteria</taxon>
        <taxon>Bacillati</taxon>
        <taxon>Actinomycetota</taxon>
        <taxon>Actinomycetes</taxon>
        <taxon>Micrococcales</taxon>
        <taxon>Dermacoccaceae</taxon>
        <taxon>Flexivirga</taxon>
    </lineage>
</organism>
<proteinExistence type="predicted"/>
<keyword evidence="1" id="KW-0812">Transmembrane</keyword>
<reference evidence="2 3" key="1">
    <citation type="submission" date="2020-08" db="EMBL/GenBank/DDBJ databases">
        <title>Sequencing the genomes of 1000 actinobacteria strains.</title>
        <authorList>
            <person name="Klenk H.-P."/>
        </authorList>
    </citation>
    <scope>NUCLEOTIDE SEQUENCE [LARGE SCALE GENOMIC DNA]</scope>
    <source>
        <strain evidence="2 3">DSM 105369</strain>
    </source>
</reference>
<evidence type="ECO:0000256" key="1">
    <source>
        <dbReference type="SAM" id="Phobius"/>
    </source>
</evidence>
<feature type="transmembrane region" description="Helical" evidence="1">
    <location>
        <begin position="141"/>
        <end position="161"/>
    </location>
</feature>
<protein>
    <submittedName>
        <fullName evidence="2">Putative membrane protein</fullName>
    </submittedName>
</protein>